<sequence>MALTLAKAGASVGLVARRKSQLDEVASDIAALGGKAHAVTLDVTQVSAIDPVLAEVEASLGPIDVLVNNAGLSLDEKALQVEEAAYDTVLGVNTRAPFFLAQAVARRMVAEKRPGSIVNIASLISLKVVNNLATYAMSKAALDHMTRALAKEWIRHGIRVNSIQPGYIRTEINSEFFDSPAGLEFISRMPNKRLGEPSDLDGPLLLLASEASKGMTGACLLVDDGQINSKI</sequence>
<dbReference type="PRINTS" id="PR00080">
    <property type="entry name" value="SDRFAMILY"/>
</dbReference>
<proteinExistence type="inferred from homology"/>
<dbReference type="PRINTS" id="PR00081">
    <property type="entry name" value="GDHRDH"/>
</dbReference>
<dbReference type="FunFam" id="3.40.50.720:FF:000084">
    <property type="entry name" value="Short-chain dehydrogenase reductase"/>
    <property type="match status" value="1"/>
</dbReference>
<evidence type="ECO:0000313" key="3">
    <source>
        <dbReference type="Proteomes" id="UP000013827"/>
    </source>
</evidence>
<organism evidence="2 3">
    <name type="scientific">Emiliania huxleyi (strain CCMP1516)</name>
    <dbReference type="NCBI Taxonomy" id="280463"/>
    <lineage>
        <taxon>Eukaryota</taxon>
        <taxon>Haptista</taxon>
        <taxon>Haptophyta</taxon>
        <taxon>Prymnesiophyceae</taxon>
        <taxon>Isochrysidales</taxon>
        <taxon>Noelaerhabdaceae</taxon>
        <taxon>Emiliania</taxon>
    </lineage>
</organism>
<dbReference type="CDD" id="cd05233">
    <property type="entry name" value="SDR_c"/>
    <property type="match status" value="1"/>
</dbReference>
<dbReference type="PROSITE" id="PS00061">
    <property type="entry name" value="ADH_SHORT"/>
    <property type="match status" value="1"/>
</dbReference>
<dbReference type="Proteomes" id="UP000013827">
    <property type="component" value="Unassembled WGS sequence"/>
</dbReference>
<dbReference type="KEGG" id="ehx:EMIHUDRAFT_416368"/>
<dbReference type="PaxDb" id="2903-EOD13511"/>
<dbReference type="PANTHER" id="PTHR42760">
    <property type="entry name" value="SHORT-CHAIN DEHYDROGENASES/REDUCTASES FAMILY MEMBER"/>
    <property type="match status" value="1"/>
</dbReference>
<dbReference type="Pfam" id="PF13561">
    <property type="entry name" value="adh_short_C2"/>
    <property type="match status" value="1"/>
</dbReference>
<dbReference type="AlphaFoldDB" id="A0A0D3IQH6"/>
<dbReference type="GO" id="GO:0016616">
    <property type="term" value="F:oxidoreductase activity, acting on the CH-OH group of donors, NAD or NADP as acceptor"/>
    <property type="evidence" value="ECO:0007669"/>
    <property type="project" value="TreeGrafter"/>
</dbReference>
<dbReference type="PANTHER" id="PTHR42760:SF135">
    <property type="entry name" value="BLL7886 PROTEIN"/>
    <property type="match status" value="1"/>
</dbReference>
<comment type="similarity">
    <text evidence="1">Belongs to the short-chain dehydrogenases/reductases (SDR) family.</text>
</comment>
<accession>A0A0D3IQH6</accession>
<dbReference type="InterPro" id="IPR020904">
    <property type="entry name" value="Sc_DH/Rdtase_CS"/>
</dbReference>
<dbReference type="InterPro" id="IPR002347">
    <property type="entry name" value="SDR_fam"/>
</dbReference>
<dbReference type="eggNOG" id="KOG1207">
    <property type="taxonomic scope" value="Eukaryota"/>
</dbReference>
<dbReference type="SUPFAM" id="SSF51735">
    <property type="entry name" value="NAD(P)-binding Rossmann-fold domains"/>
    <property type="match status" value="1"/>
</dbReference>
<dbReference type="GO" id="GO:0030497">
    <property type="term" value="P:fatty acid elongation"/>
    <property type="evidence" value="ECO:0007669"/>
    <property type="project" value="TreeGrafter"/>
</dbReference>
<keyword evidence="3" id="KW-1185">Reference proteome</keyword>
<dbReference type="OMA" id="TPMTDRH"/>
<dbReference type="EnsemblProtists" id="EOD13511">
    <property type="protein sequence ID" value="EOD13511"/>
    <property type="gene ID" value="EMIHUDRAFT_416368"/>
</dbReference>
<dbReference type="STRING" id="2903.R1DS08"/>
<name>A0A0D3IQH6_EMIH1</name>
<dbReference type="Gene3D" id="3.40.50.720">
    <property type="entry name" value="NAD(P)-binding Rossmann-like Domain"/>
    <property type="match status" value="1"/>
</dbReference>
<evidence type="ECO:0000256" key="1">
    <source>
        <dbReference type="ARBA" id="ARBA00006484"/>
    </source>
</evidence>
<dbReference type="InterPro" id="IPR036291">
    <property type="entry name" value="NAD(P)-bd_dom_sf"/>
</dbReference>
<reference evidence="2" key="2">
    <citation type="submission" date="2024-10" db="UniProtKB">
        <authorList>
            <consortium name="EnsemblProtists"/>
        </authorList>
    </citation>
    <scope>IDENTIFICATION</scope>
</reference>
<protein>
    <submittedName>
        <fullName evidence="2">Uncharacterized protein</fullName>
    </submittedName>
</protein>
<dbReference type="GeneID" id="17259647"/>
<dbReference type="RefSeq" id="XP_005765940.1">
    <property type="nucleotide sequence ID" value="XM_005765883.1"/>
</dbReference>
<evidence type="ECO:0000313" key="2">
    <source>
        <dbReference type="EnsemblProtists" id="EOD13511"/>
    </source>
</evidence>
<reference evidence="3" key="1">
    <citation type="journal article" date="2013" name="Nature">
        <title>Pan genome of the phytoplankton Emiliania underpins its global distribution.</title>
        <authorList>
            <person name="Read B.A."/>
            <person name="Kegel J."/>
            <person name="Klute M.J."/>
            <person name="Kuo A."/>
            <person name="Lefebvre S.C."/>
            <person name="Maumus F."/>
            <person name="Mayer C."/>
            <person name="Miller J."/>
            <person name="Monier A."/>
            <person name="Salamov A."/>
            <person name="Young J."/>
            <person name="Aguilar M."/>
            <person name="Claverie J.M."/>
            <person name="Frickenhaus S."/>
            <person name="Gonzalez K."/>
            <person name="Herman E.K."/>
            <person name="Lin Y.C."/>
            <person name="Napier J."/>
            <person name="Ogata H."/>
            <person name="Sarno A.F."/>
            <person name="Shmutz J."/>
            <person name="Schroeder D."/>
            <person name="de Vargas C."/>
            <person name="Verret F."/>
            <person name="von Dassow P."/>
            <person name="Valentin K."/>
            <person name="Van de Peer Y."/>
            <person name="Wheeler G."/>
            <person name="Dacks J.B."/>
            <person name="Delwiche C.F."/>
            <person name="Dyhrman S.T."/>
            <person name="Glockner G."/>
            <person name="John U."/>
            <person name="Richards T."/>
            <person name="Worden A.Z."/>
            <person name="Zhang X."/>
            <person name="Grigoriev I.V."/>
            <person name="Allen A.E."/>
            <person name="Bidle K."/>
            <person name="Borodovsky M."/>
            <person name="Bowler C."/>
            <person name="Brownlee C."/>
            <person name="Cock J.M."/>
            <person name="Elias M."/>
            <person name="Gladyshev V.N."/>
            <person name="Groth M."/>
            <person name="Guda C."/>
            <person name="Hadaegh A."/>
            <person name="Iglesias-Rodriguez M.D."/>
            <person name="Jenkins J."/>
            <person name="Jones B.M."/>
            <person name="Lawson T."/>
            <person name="Leese F."/>
            <person name="Lindquist E."/>
            <person name="Lobanov A."/>
            <person name="Lomsadze A."/>
            <person name="Malik S.B."/>
            <person name="Marsh M.E."/>
            <person name="Mackinder L."/>
            <person name="Mock T."/>
            <person name="Mueller-Roeber B."/>
            <person name="Pagarete A."/>
            <person name="Parker M."/>
            <person name="Probert I."/>
            <person name="Quesneville H."/>
            <person name="Raines C."/>
            <person name="Rensing S.A."/>
            <person name="Riano-Pachon D.M."/>
            <person name="Richier S."/>
            <person name="Rokitta S."/>
            <person name="Shiraiwa Y."/>
            <person name="Soanes D.M."/>
            <person name="van der Giezen M."/>
            <person name="Wahlund T.M."/>
            <person name="Williams B."/>
            <person name="Wilson W."/>
            <person name="Wolfe G."/>
            <person name="Wurch L.L."/>
        </authorList>
    </citation>
    <scope>NUCLEOTIDE SEQUENCE</scope>
</reference>
<dbReference type="HOGENOM" id="CLU_010194_1_1_1"/>